<dbReference type="RefSeq" id="WP_120037518.1">
    <property type="nucleotide sequence ID" value="NZ_QZFU01000010.1"/>
</dbReference>
<protein>
    <submittedName>
        <fullName evidence="1">Uncharacterized protein</fullName>
    </submittedName>
</protein>
<comment type="caution">
    <text evidence="1">The sequence shown here is derived from an EMBL/GenBank/DDBJ whole genome shotgun (WGS) entry which is preliminary data.</text>
</comment>
<evidence type="ECO:0000313" key="2">
    <source>
        <dbReference type="Proteomes" id="UP000266677"/>
    </source>
</evidence>
<dbReference type="Proteomes" id="UP000266677">
    <property type="component" value="Unassembled WGS sequence"/>
</dbReference>
<dbReference type="EMBL" id="QZFU01000010">
    <property type="protein sequence ID" value="RJO79214.1"/>
    <property type="molecule type" value="Genomic_DNA"/>
</dbReference>
<dbReference type="OrthoDB" id="4558190at2"/>
<dbReference type="AlphaFoldDB" id="A0A3A4KZ30"/>
<reference evidence="1 2" key="1">
    <citation type="submission" date="2018-09" db="EMBL/GenBank/DDBJ databases">
        <title>YIM PH21274 draft genome.</title>
        <authorList>
            <person name="Miao C."/>
        </authorList>
    </citation>
    <scope>NUCLEOTIDE SEQUENCE [LARGE SCALE GENOMIC DNA]</scope>
    <source>
        <strain evidence="1 2">YIM PH 21724</strain>
    </source>
</reference>
<evidence type="ECO:0000313" key="1">
    <source>
        <dbReference type="EMBL" id="RJO79214.1"/>
    </source>
</evidence>
<accession>A0A3A4KZ30</accession>
<name>A0A3A4KZ30_9NOCA</name>
<gene>
    <name evidence="1" type="ORF">D5S18_02420</name>
</gene>
<sequence length="103" mass="11419">MSDDKAGGTITHAEQDGESWWRMPELGIPRRLPHGASPHPHEEDVHLSVTVAGMKFHYAACISAALTFVQEQGAHHYTVAVEVVRGDTRGLPRLPNERLFLEP</sequence>
<keyword evidence="2" id="KW-1185">Reference proteome</keyword>
<organism evidence="1 2">
    <name type="scientific">Nocardia panacis</name>
    <dbReference type="NCBI Taxonomy" id="2340916"/>
    <lineage>
        <taxon>Bacteria</taxon>
        <taxon>Bacillati</taxon>
        <taxon>Actinomycetota</taxon>
        <taxon>Actinomycetes</taxon>
        <taxon>Mycobacteriales</taxon>
        <taxon>Nocardiaceae</taxon>
        <taxon>Nocardia</taxon>
    </lineage>
</organism>
<proteinExistence type="predicted"/>